<gene>
    <name evidence="1" type="ORF">HMPREF9456_00630</name>
</gene>
<dbReference type="AlphaFoldDB" id="F8WXC1"/>
<accession>F8WXC1</accession>
<dbReference type="STRING" id="742767.HMPREF9456_00630"/>
<evidence type="ECO:0000313" key="2">
    <source>
        <dbReference type="Proteomes" id="UP000006420"/>
    </source>
</evidence>
<dbReference type="Proteomes" id="UP000006420">
    <property type="component" value="Unassembled WGS sequence"/>
</dbReference>
<organism evidence="1 2">
    <name type="scientific">Dysgonomonas mossii DSM 22836</name>
    <dbReference type="NCBI Taxonomy" id="742767"/>
    <lineage>
        <taxon>Bacteria</taxon>
        <taxon>Pseudomonadati</taxon>
        <taxon>Bacteroidota</taxon>
        <taxon>Bacteroidia</taxon>
        <taxon>Bacteroidales</taxon>
        <taxon>Dysgonomonadaceae</taxon>
        <taxon>Dysgonomonas</taxon>
    </lineage>
</organism>
<reference evidence="1 2" key="1">
    <citation type="submission" date="2011-04" db="EMBL/GenBank/DDBJ databases">
        <title>The Genome Sequence of Dysgonomonas mossii DSM 22836.</title>
        <authorList>
            <consortium name="The Broad Institute Genome Sequencing Platform"/>
            <person name="Earl A."/>
            <person name="Ward D."/>
            <person name="Feldgarden M."/>
            <person name="Gevers D."/>
            <person name="Pudlo N."/>
            <person name="Martens E."/>
            <person name="Allen-Vercoe E."/>
            <person name="Young S.K."/>
            <person name="Zeng Q."/>
            <person name="Gargeya S."/>
            <person name="Fitzgerald M."/>
            <person name="Haas B."/>
            <person name="Abouelleil A."/>
            <person name="Alvarado L."/>
            <person name="Arachchi H.M."/>
            <person name="Berlin A."/>
            <person name="Brown A."/>
            <person name="Chapman S.B."/>
            <person name="Chen Z."/>
            <person name="Dunbar C."/>
            <person name="Freedman E."/>
            <person name="Gearin G."/>
            <person name="Gellesch M."/>
            <person name="Goldberg J."/>
            <person name="Griggs A."/>
            <person name="Gujja S."/>
            <person name="Heiman D."/>
            <person name="Howarth C."/>
            <person name="Larson L."/>
            <person name="Lui A."/>
            <person name="MacDonald P.J.P."/>
            <person name="Mehta T."/>
            <person name="Montmayeur A."/>
            <person name="Murphy C."/>
            <person name="Neiman D."/>
            <person name="Pearson M."/>
            <person name="Priest M."/>
            <person name="Roberts A."/>
            <person name="Saif S."/>
            <person name="Shea T."/>
            <person name="Shenoy N."/>
            <person name="Sisk P."/>
            <person name="Stolte C."/>
            <person name="Sykes S."/>
            <person name="Yandava C."/>
            <person name="Wortman J."/>
            <person name="Nusbaum C."/>
            <person name="Birren B."/>
        </authorList>
    </citation>
    <scope>NUCLEOTIDE SEQUENCE [LARGE SCALE GENOMIC DNA]</scope>
    <source>
        <strain evidence="1 2">DSM 22836</strain>
    </source>
</reference>
<keyword evidence="2" id="KW-1185">Reference proteome</keyword>
<dbReference type="HOGENOM" id="CLU_3117254_0_0_10"/>
<comment type="caution">
    <text evidence="1">The sequence shown here is derived from an EMBL/GenBank/DDBJ whole genome shotgun (WGS) entry which is preliminary data.</text>
</comment>
<dbReference type="EMBL" id="ADLW01000002">
    <property type="protein sequence ID" value="EGK04877.1"/>
    <property type="molecule type" value="Genomic_DNA"/>
</dbReference>
<proteinExistence type="predicted"/>
<protein>
    <submittedName>
        <fullName evidence="1">Uncharacterized protein</fullName>
    </submittedName>
</protein>
<name>F8WXC1_9BACT</name>
<evidence type="ECO:0000313" key="1">
    <source>
        <dbReference type="EMBL" id="EGK04877.1"/>
    </source>
</evidence>
<sequence length="50" mass="5891">MSVHLFQWGICKKSIIINDAFLYMKSDAFSLYMLKPDSFELLRLVLFLFG</sequence>